<dbReference type="PROSITE" id="PS51186">
    <property type="entry name" value="GNAT"/>
    <property type="match status" value="1"/>
</dbReference>
<comment type="caution">
    <text evidence="3">The sequence shown here is derived from an EMBL/GenBank/DDBJ whole genome shotgun (WGS) entry which is preliminary data.</text>
</comment>
<name>A0A5C5XQM3_9PLAN</name>
<dbReference type="RefSeq" id="WP_145292806.1">
    <property type="nucleotide sequence ID" value="NZ_CP036319.1"/>
</dbReference>
<dbReference type="SUPFAM" id="SSF55729">
    <property type="entry name" value="Acyl-CoA N-acyltransferases (Nat)"/>
    <property type="match status" value="1"/>
</dbReference>
<evidence type="ECO:0000313" key="3">
    <source>
        <dbReference type="EMBL" id="TWT64919.1"/>
    </source>
</evidence>
<dbReference type="PANTHER" id="PTHR43233:SF1">
    <property type="entry name" value="FAMILY N-ACETYLTRANSFERASE, PUTATIVE (AFU_ORTHOLOGUE AFUA_6G03350)-RELATED"/>
    <property type="match status" value="1"/>
</dbReference>
<reference evidence="3 4" key="1">
    <citation type="submission" date="2019-02" db="EMBL/GenBank/DDBJ databases">
        <title>Deep-cultivation of Planctomycetes and their phenomic and genomic characterization uncovers novel biology.</title>
        <authorList>
            <person name="Wiegand S."/>
            <person name="Jogler M."/>
            <person name="Boedeker C."/>
            <person name="Pinto D."/>
            <person name="Vollmers J."/>
            <person name="Rivas-Marin E."/>
            <person name="Kohn T."/>
            <person name="Peeters S.H."/>
            <person name="Heuer A."/>
            <person name="Rast P."/>
            <person name="Oberbeckmann S."/>
            <person name="Bunk B."/>
            <person name="Jeske O."/>
            <person name="Meyerdierks A."/>
            <person name="Storesund J.E."/>
            <person name="Kallscheuer N."/>
            <person name="Luecker S."/>
            <person name="Lage O.M."/>
            <person name="Pohl T."/>
            <person name="Merkel B.J."/>
            <person name="Hornburger P."/>
            <person name="Mueller R.-W."/>
            <person name="Bruemmer F."/>
            <person name="Labrenz M."/>
            <person name="Spormann A.M."/>
            <person name="Op Den Camp H."/>
            <person name="Overmann J."/>
            <person name="Amann R."/>
            <person name="Jetten M.S.M."/>
            <person name="Mascher T."/>
            <person name="Medema M.H."/>
            <person name="Devos D.P."/>
            <person name="Kaster A.-K."/>
            <person name="Ovreas L."/>
            <person name="Rohde M."/>
            <person name="Galperin M.Y."/>
            <person name="Jogler C."/>
        </authorList>
    </citation>
    <scope>NUCLEOTIDE SEQUENCE [LARGE SCALE GENOMIC DNA]</scope>
    <source>
        <strain evidence="3 4">Pan14r</strain>
    </source>
</reference>
<dbReference type="InterPro" id="IPR053144">
    <property type="entry name" value="Acetyltransferase_Butenolide"/>
</dbReference>
<accession>A0A5C5XQM3</accession>
<dbReference type="InterPro" id="IPR016181">
    <property type="entry name" value="Acyl_CoA_acyltransferase"/>
</dbReference>
<dbReference type="AlphaFoldDB" id="A0A5C5XQM3"/>
<organism evidence="3 4">
    <name type="scientific">Crateriforma conspicua</name>
    <dbReference type="NCBI Taxonomy" id="2527996"/>
    <lineage>
        <taxon>Bacteria</taxon>
        <taxon>Pseudomonadati</taxon>
        <taxon>Planctomycetota</taxon>
        <taxon>Planctomycetia</taxon>
        <taxon>Planctomycetales</taxon>
        <taxon>Planctomycetaceae</taxon>
        <taxon>Crateriforma</taxon>
    </lineage>
</organism>
<feature type="region of interest" description="Disordered" evidence="1">
    <location>
        <begin position="148"/>
        <end position="168"/>
    </location>
</feature>
<proteinExistence type="predicted"/>
<sequence>MERNDSNEIKVRLEPNLSSADFVDVLKRSTLAERRPVNDANVVAGMLKQADLIATARASSGLLVGVARSITDFHYCTYLSDLAVDVSFQRRGIGKQLIDFTHEKAGRQTTLILLAAPAAATYYPHIGLTSHDSCWIMKHEPGVEVSTKELSQNKGLDAEASKASFSDG</sequence>
<dbReference type="Proteomes" id="UP000317238">
    <property type="component" value="Unassembled WGS sequence"/>
</dbReference>
<dbReference type="GO" id="GO:0016747">
    <property type="term" value="F:acyltransferase activity, transferring groups other than amino-acyl groups"/>
    <property type="evidence" value="ECO:0007669"/>
    <property type="project" value="InterPro"/>
</dbReference>
<evidence type="ECO:0000313" key="4">
    <source>
        <dbReference type="Proteomes" id="UP000317238"/>
    </source>
</evidence>
<dbReference type="Pfam" id="PF13508">
    <property type="entry name" value="Acetyltransf_7"/>
    <property type="match status" value="1"/>
</dbReference>
<protein>
    <recommendedName>
        <fullName evidence="2">N-acetyltransferase domain-containing protein</fullName>
    </recommendedName>
</protein>
<dbReference type="OrthoDB" id="9775804at2"/>
<dbReference type="InterPro" id="IPR000182">
    <property type="entry name" value="GNAT_dom"/>
</dbReference>
<gene>
    <name evidence="3" type="ORF">Pan14r_54620</name>
</gene>
<dbReference type="CDD" id="cd04301">
    <property type="entry name" value="NAT_SF"/>
    <property type="match status" value="1"/>
</dbReference>
<dbReference type="EMBL" id="SJPL01000004">
    <property type="protein sequence ID" value="TWT64919.1"/>
    <property type="molecule type" value="Genomic_DNA"/>
</dbReference>
<dbReference type="Gene3D" id="3.40.630.30">
    <property type="match status" value="1"/>
</dbReference>
<feature type="domain" description="N-acetyltransferase" evidence="2">
    <location>
        <begin position="9"/>
        <end position="155"/>
    </location>
</feature>
<keyword evidence="4" id="KW-1185">Reference proteome</keyword>
<evidence type="ECO:0000259" key="2">
    <source>
        <dbReference type="PROSITE" id="PS51186"/>
    </source>
</evidence>
<dbReference type="PANTHER" id="PTHR43233">
    <property type="entry name" value="FAMILY N-ACETYLTRANSFERASE, PUTATIVE (AFU_ORTHOLOGUE AFUA_6G03350)-RELATED"/>
    <property type="match status" value="1"/>
</dbReference>
<evidence type="ECO:0000256" key="1">
    <source>
        <dbReference type="SAM" id="MobiDB-lite"/>
    </source>
</evidence>